<evidence type="ECO:0000313" key="9">
    <source>
        <dbReference type="EMBL" id="SDC09535.1"/>
    </source>
</evidence>
<dbReference type="PROSITE" id="PS51819">
    <property type="entry name" value="VOC"/>
    <property type="match status" value="2"/>
</dbReference>
<keyword evidence="7" id="KW-0560">Oxidoreductase</keyword>
<name>A0A1G6IU28_9ACTN</name>
<dbReference type="InterPro" id="IPR029068">
    <property type="entry name" value="Glyas_Bleomycin-R_OHBP_Dase"/>
</dbReference>
<protein>
    <submittedName>
        <fullName evidence="9">Catechol 2,3-dioxygenase</fullName>
    </submittedName>
</protein>
<dbReference type="GO" id="GO:0008198">
    <property type="term" value="F:ferrous iron binding"/>
    <property type="evidence" value="ECO:0007669"/>
    <property type="project" value="InterPro"/>
</dbReference>
<keyword evidence="3" id="KW-0479">Metal-binding</keyword>
<keyword evidence="6 9" id="KW-0223">Dioxygenase</keyword>
<dbReference type="STRING" id="1577474.GA0111570_1236"/>
<dbReference type="EMBL" id="FMYF01000023">
    <property type="protein sequence ID" value="SDC09535.1"/>
    <property type="molecule type" value="Genomic_DNA"/>
</dbReference>
<evidence type="ECO:0000256" key="7">
    <source>
        <dbReference type="ARBA" id="ARBA00023002"/>
    </source>
</evidence>
<gene>
    <name evidence="9" type="ORF">GA0111570_1236</name>
</gene>
<dbReference type="InterPro" id="IPR017624">
    <property type="entry name" value="Catechol_2-3_dOase"/>
</dbReference>
<dbReference type="GO" id="GO:0018577">
    <property type="term" value="F:catechol 2,3-dioxygenase activity"/>
    <property type="evidence" value="ECO:0007669"/>
    <property type="project" value="InterPro"/>
</dbReference>
<dbReference type="InterPro" id="IPR004360">
    <property type="entry name" value="Glyas_Fos-R_dOase_dom"/>
</dbReference>
<dbReference type="Gene3D" id="3.10.180.10">
    <property type="entry name" value="2,3-Dihydroxybiphenyl 1,2-Dioxygenase, domain 1"/>
    <property type="match status" value="2"/>
</dbReference>
<keyword evidence="4" id="KW-0677">Repeat</keyword>
<reference evidence="9 10" key="1">
    <citation type="submission" date="2016-06" db="EMBL/GenBank/DDBJ databases">
        <authorList>
            <person name="Olsen C.W."/>
            <person name="Carey S."/>
            <person name="Hinshaw L."/>
            <person name="Karasin A.I."/>
        </authorList>
    </citation>
    <scope>NUCLEOTIDE SEQUENCE [LARGE SCALE GENOMIC DNA]</scope>
    <source>
        <strain evidence="9 10">LZ-22</strain>
    </source>
</reference>
<proteinExistence type="inferred from homology"/>
<dbReference type="SUPFAM" id="SSF54593">
    <property type="entry name" value="Glyoxalase/Bleomycin resistance protein/Dihydroxybiphenyl dioxygenase"/>
    <property type="match status" value="1"/>
</dbReference>
<dbReference type="NCBIfam" id="TIGR03211">
    <property type="entry name" value="catechol_2_3"/>
    <property type="match status" value="1"/>
</dbReference>
<dbReference type="AlphaFoldDB" id="A0A1G6IU28"/>
<dbReference type="Proteomes" id="UP000199086">
    <property type="component" value="Unassembled WGS sequence"/>
</dbReference>
<evidence type="ECO:0000256" key="3">
    <source>
        <dbReference type="ARBA" id="ARBA00022723"/>
    </source>
</evidence>
<keyword evidence="5" id="KW-0058">Aromatic hydrocarbons catabolism</keyword>
<evidence type="ECO:0000256" key="4">
    <source>
        <dbReference type="ARBA" id="ARBA00022737"/>
    </source>
</evidence>
<comment type="subunit">
    <text evidence="2">Homotetramer.</text>
</comment>
<feature type="domain" description="VOC" evidence="8">
    <location>
        <begin position="145"/>
        <end position="265"/>
    </location>
</feature>
<dbReference type="InterPro" id="IPR037523">
    <property type="entry name" value="VOC_core"/>
</dbReference>
<accession>A0A1G6IU28</accession>
<dbReference type="Pfam" id="PF22247">
    <property type="entry name" value="Diox-like_N"/>
    <property type="match status" value="1"/>
</dbReference>
<organism evidence="9 10">
    <name type="scientific">Raineyella antarctica</name>
    <dbReference type="NCBI Taxonomy" id="1577474"/>
    <lineage>
        <taxon>Bacteria</taxon>
        <taxon>Bacillati</taxon>
        <taxon>Actinomycetota</taxon>
        <taxon>Actinomycetes</taxon>
        <taxon>Propionibacteriales</taxon>
        <taxon>Propionibacteriaceae</taxon>
        <taxon>Raineyella</taxon>
    </lineage>
</organism>
<keyword evidence="10" id="KW-1185">Reference proteome</keyword>
<evidence type="ECO:0000259" key="8">
    <source>
        <dbReference type="PROSITE" id="PS51819"/>
    </source>
</evidence>
<evidence type="ECO:0000256" key="1">
    <source>
        <dbReference type="ARBA" id="ARBA00008784"/>
    </source>
</evidence>
<evidence type="ECO:0000256" key="6">
    <source>
        <dbReference type="ARBA" id="ARBA00022964"/>
    </source>
</evidence>
<dbReference type="OrthoDB" id="3827654at2"/>
<evidence type="ECO:0000313" key="10">
    <source>
        <dbReference type="Proteomes" id="UP000199086"/>
    </source>
</evidence>
<evidence type="ECO:0000256" key="5">
    <source>
        <dbReference type="ARBA" id="ARBA00022797"/>
    </source>
</evidence>
<sequence length="303" mass="34254">MGVMRMGYVHARVTNMEEALWHYRDVLGMQVVAQQGNPTWLKSWDEWDHHSVVLEESGVGLVKAGFKVRTEDDLATFENNLHKFGVTTERMSKGDNLAVGDGVRFTTPSEHVIELYQDIEYTGTEVGIKNPPVLPRSIRGIGVPVMDHALLLAEDPALNERLFVEALDFRPAERLIVADDNPELIGTWMFCQHKTHDIAFIKGANGRLHHWAYKLRDWSAIRDAGIKFSMEDIPVGFGPDIHGLSRGETIYFFDPSGNRNEVFSGGYETYPDWPTMTWTSDKTMPAVSYIGREVAENHFTVST</sequence>
<feature type="domain" description="VOC" evidence="8">
    <location>
        <begin position="5"/>
        <end position="118"/>
    </location>
</feature>
<dbReference type="RefSeq" id="WP_092613868.1">
    <property type="nucleotide sequence ID" value="NZ_FMYF01000023.1"/>
</dbReference>
<dbReference type="Pfam" id="PF00903">
    <property type="entry name" value="Glyoxalase"/>
    <property type="match status" value="1"/>
</dbReference>
<dbReference type="InterPro" id="IPR054560">
    <property type="entry name" value="XylE-like_N"/>
</dbReference>
<evidence type="ECO:0000256" key="2">
    <source>
        <dbReference type="ARBA" id="ARBA00011881"/>
    </source>
</evidence>
<comment type="similarity">
    <text evidence="1">Belongs to the extradiol ring-cleavage dioxygenase family.</text>
</comment>